<keyword evidence="3" id="KW-1185">Reference proteome</keyword>
<feature type="compositionally biased region" description="Basic residues" evidence="1">
    <location>
        <begin position="659"/>
        <end position="684"/>
    </location>
</feature>
<dbReference type="VEuPathDB" id="TriTrypDB:LMJLV39_330042900"/>
<dbReference type="VEuPathDB" id="TriTrypDB:LMJFC_330046200"/>
<feature type="compositionally biased region" description="Acidic residues" evidence="1">
    <location>
        <begin position="145"/>
        <end position="161"/>
    </location>
</feature>
<dbReference type="eggNOG" id="ENOG502SJJW">
    <property type="taxonomic scope" value="Eukaryota"/>
</dbReference>
<dbReference type="GeneID" id="5654728"/>
<feature type="compositionally biased region" description="Polar residues" evidence="1">
    <location>
        <begin position="113"/>
        <end position="125"/>
    </location>
</feature>
<feature type="region of interest" description="Disordered" evidence="1">
    <location>
        <begin position="89"/>
        <end position="183"/>
    </location>
</feature>
<evidence type="ECO:0000256" key="1">
    <source>
        <dbReference type="SAM" id="MobiDB-lite"/>
    </source>
</evidence>
<gene>
    <name evidence="2" type="ORF">LMJF_33_3020</name>
</gene>
<dbReference type="KEGG" id="lma:LMJF_33_3020"/>
<name>Q4Q3N4_LEIMA</name>
<dbReference type="RefSeq" id="XP_001686064.1">
    <property type="nucleotide sequence ID" value="XM_001686012.1"/>
</dbReference>
<feature type="compositionally biased region" description="Polar residues" evidence="1">
    <location>
        <begin position="567"/>
        <end position="577"/>
    </location>
</feature>
<reference evidence="2 3" key="1">
    <citation type="journal article" date="2005" name="Science">
        <title>The genome of the kinetoplastid parasite, Leishmania major.</title>
        <authorList>
            <person name="Ivens A.C."/>
            <person name="Peacock C.S."/>
            <person name="Worthey E.A."/>
            <person name="Murphy L."/>
            <person name="Aggarwal G."/>
            <person name="Berriman M."/>
            <person name="Sisk E."/>
            <person name="Rajandream M.A."/>
            <person name="Adlem E."/>
            <person name="Aert R."/>
            <person name="Anupama A."/>
            <person name="Apostolou Z."/>
            <person name="Attipoe P."/>
            <person name="Bason N."/>
            <person name="Bauser C."/>
            <person name="Beck A."/>
            <person name="Beverley S.M."/>
            <person name="Bianchettin G."/>
            <person name="Borzym K."/>
            <person name="Bothe G."/>
            <person name="Bruschi C.V."/>
            <person name="Collins M."/>
            <person name="Cadag E."/>
            <person name="Ciarloni L."/>
            <person name="Clayton C."/>
            <person name="Coulson R.M."/>
            <person name="Cronin A."/>
            <person name="Cruz A.K."/>
            <person name="Davies R.M."/>
            <person name="De Gaudenzi J."/>
            <person name="Dobson D.E."/>
            <person name="Duesterhoeft A."/>
            <person name="Fazelina G."/>
            <person name="Fosker N."/>
            <person name="Frasch A.C."/>
            <person name="Fraser A."/>
            <person name="Fuchs M."/>
            <person name="Gabel C."/>
            <person name="Goble A."/>
            <person name="Goffeau A."/>
            <person name="Harris D."/>
            <person name="Hertz-Fowler C."/>
            <person name="Hilbert H."/>
            <person name="Horn D."/>
            <person name="Huang Y."/>
            <person name="Klages S."/>
            <person name="Knights A."/>
            <person name="Kube M."/>
            <person name="Larke N."/>
            <person name="Litvin L."/>
            <person name="Lord A."/>
            <person name="Louie T."/>
            <person name="Marra M."/>
            <person name="Masuy D."/>
            <person name="Matthews K."/>
            <person name="Michaeli S."/>
            <person name="Mottram J.C."/>
            <person name="Muller-Auer S."/>
            <person name="Munden H."/>
            <person name="Nelson S."/>
            <person name="Norbertczak H."/>
            <person name="Oliver K."/>
            <person name="O'neil S."/>
            <person name="Pentony M."/>
            <person name="Pohl T.M."/>
            <person name="Price C."/>
            <person name="Purnelle B."/>
            <person name="Quail M.A."/>
            <person name="Rabbinowitsch E."/>
            <person name="Reinhardt R."/>
            <person name="Rieger M."/>
            <person name="Rinta J."/>
            <person name="Robben J."/>
            <person name="Robertson L."/>
            <person name="Ruiz J.C."/>
            <person name="Rutter S."/>
            <person name="Saunders D."/>
            <person name="Schafer M."/>
            <person name="Schein J."/>
            <person name="Schwartz D.C."/>
            <person name="Seeger K."/>
            <person name="Seyler A."/>
            <person name="Sharp S."/>
            <person name="Shin H."/>
            <person name="Sivam D."/>
            <person name="Squares R."/>
            <person name="Squares S."/>
            <person name="Tosato V."/>
            <person name="Vogt C."/>
            <person name="Volckaert G."/>
            <person name="Wambutt R."/>
            <person name="Warren T."/>
            <person name="Wedler H."/>
            <person name="Woodward J."/>
            <person name="Zhou S."/>
            <person name="Zimmermann W."/>
            <person name="Smith D.F."/>
            <person name="Blackwell J.M."/>
            <person name="Stuart K.D."/>
            <person name="Barrell B."/>
            <person name="Myler P.J."/>
        </authorList>
    </citation>
    <scope>NUCLEOTIDE SEQUENCE [LARGE SCALE GENOMIC DNA]</scope>
    <source>
        <strain evidence="3">MHOM/IL/81/Friedlin</strain>
    </source>
</reference>
<feature type="region of interest" description="Disordered" evidence="1">
    <location>
        <begin position="443"/>
        <end position="495"/>
    </location>
</feature>
<organism evidence="2 3">
    <name type="scientific">Leishmania major</name>
    <dbReference type="NCBI Taxonomy" id="5664"/>
    <lineage>
        <taxon>Eukaryota</taxon>
        <taxon>Discoba</taxon>
        <taxon>Euglenozoa</taxon>
        <taxon>Kinetoplastea</taxon>
        <taxon>Metakinetoplastina</taxon>
        <taxon>Trypanosomatida</taxon>
        <taxon>Trypanosomatidae</taxon>
        <taxon>Leishmaniinae</taxon>
        <taxon>Leishmania</taxon>
    </lineage>
</organism>
<reference evidence="2 3" key="2">
    <citation type="journal article" date="2011" name="Genome Res.">
        <title>Chromosome and gene copy number variation allow major structural change between species and strains of Leishmania.</title>
        <authorList>
            <person name="Rogers M.B."/>
            <person name="Hilley J.D."/>
            <person name="Dickens N.J."/>
            <person name="Wilkes J."/>
            <person name="Bates P.A."/>
            <person name="Depledge D.P."/>
            <person name="Harris D."/>
            <person name="Her Y."/>
            <person name="Herzyk P."/>
            <person name="Imamura H."/>
            <person name="Otto T.D."/>
            <person name="Sanders M."/>
            <person name="Seeger K."/>
            <person name="Dujardin J.C."/>
            <person name="Berriman M."/>
            <person name="Smith D.F."/>
            <person name="Hertz-Fowler C."/>
            <person name="Mottram J.C."/>
        </authorList>
    </citation>
    <scope>NUCLEOTIDE SEQUENCE [LARGE SCALE GENOMIC DNA]</scope>
    <source>
        <strain evidence="3">MHOM/IL/81/Friedlin</strain>
    </source>
</reference>
<feature type="compositionally biased region" description="Polar residues" evidence="1">
    <location>
        <begin position="168"/>
        <end position="180"/>
    </location>
</feature>
<evidence type="ECO:0000313" key="3">
    <source>
        <dbReference type="Proteomes" id="UP000000542"/>
    </source>
</evidence>
<evidence type="ECO:0000313" key="2">
    <source>
        <dbReference type="EMBL" id="CAJ06842.1"/>
    </source>
</evidence>
<dbReference type="OMA" id="APAECHT"/>
<feature type="compositionally biased region" description="Basic and acidic residues" evidence="1">
    <location>
        <begin position="698"/>
        <end position="712"/>
    </location>
</feature>
<proteinExistence type="predicted"/>
<sequence length="975" mass="104071">MTSVASTLYRASDLRGSVAMETNPDASRLGTPNEFTASVLIKRGKTREHRMNAVMERDGASTAQDESQLLKEEARNAWCTQDAFVDFDTDSSDSDAQSGGKTDPTSAFMDDGSASSDSCYASFYTSKGDDSDTSLDDTPSPSYGEYEESNEYDDEAEEDEGLVGSDASRINGNSFSSTDPGRNISVMFGVSRSSVSPEQRSSIKGSSVSALPPFTISGAPSSHGTHVALLVTGVSDRPRRARGSAASMMMPPYTTTTVLNPSMSVSLVLSAFGTFSNGTSAPPADLPVDLRKHESGNAGTRHPQSLERNNSMMFSQMYFTGSEAHQAEARSPLYNDHGCDRSNQELPTLAWGDEKRRQMASMMQMETMLPLHAHANRVSHNEDSVDGGIYGFWPSDDKKSEDAMSTRPLVSKMNSTLPSFLRYADARSPCTIAGETRAASCGTKQGDKQLKTCAGGRQEGRNDHSSNSTGRLPRGSSLLHAHTRNGGSSPGEAFLSDKALSPNAIIGVLRGDFDNRDISLDSRFLDTDPHHKSGSTSMEAKGHSRQPPASSRHAVTADGTVDRHGASTATVGDSETSSGHRVEEPVRRRRSGDAILSICRTASFGHPRESFSVTRSLSSGQAHSLGPVPSQQTLIGVWRLLSFREQGDTPLTNVEHVPQKRTSKKKHSKDKKRSKKHEKHRRPRHTAEGGHVGIDTGRSVDARDDANRDDGAHVSAAPMCKESDTMRSPARLSGVSAAGGAPAECHTGVTCCCPSSPPGLGWAAGKQGSLRSSMEANGQPLRRHQAVLQDLSMGAPPARKGTPPTAGNLKIRLLPSRVPVRTVFDAPDTLTAPHSHNSSAEKVDDAAANAHVPQPSGADVARAVGSASVDAAQKPDRFEKFEEPSVESPTATVRRLTVRSGSSKALMNHVRGCNTSSDSDGSAQRLLAAPATQVRLSVSPPNGRLRIHSYDGLAAHNGERSLRSLTRPQEGLPPL</sequence>
<dbReference type="InParanoid" id="Q4Q3N4"/>
<feature type="region of interest" description="Disordered" evidence="1">
    <location>
        <begin position="829"/>
        <end position="857"/>
    </location>
</feature>
<feature type="region of interest" description="Disordered" evidence="1">
    <location>
        <begin position="523"/>
        <end position="589"/>
    </location>
</feature>
<accession>Q4Q3N4</accession>
<dbReference type="EMBL" id="FR796429">
    <property type="protein sequence ID" value="CAJ06842.1"/>
    <property type="molecule type" value="Genomic_DNA"/>
</dbReference>
<dbReference type="VEuPathDB" id="TriTrypDB:LMJSD75_330042100"/>
<dbReference type="VEuPathDB" id="TriTrypDB:LmjF.33.3020"/>
<dbReference type="AlphaFoldDB" id="Q4Q3N4"/>
<dbReference type="Proteomes" id="UP000000542">
    <property type="component" value="Chromosome 33"/>
</dbReference>
<feature type="region of interest" description="Disordered" evidence="1">
    <location>
        <begin position="649"/>
        <end position="713"/>
    </location>
</feature>
<dbReference type="HOGENOM" id="CLU_304733_0_0_1"/>
<protein>
    <submittedName>
        <fullName evidence="2">Uncharacterized protein</fullName>
    </submittedName>
</protein>